<dbReference type="EMBL" id="CP041235">
    <property type="protein sequence ID" value="QOP42757.1"/>
    <property type="molecule type" value="Genomic_DNA"/>
</dbReference>
<dbReference type="SUPFAM" id="SSF58104">
    <property type="entry name" value="Methyl-accepting chemotaxis protein (MCP) signaling domain"/>
    <property type="match status" value="1"/>
</dbReference>
<name>A0A7M1AZ26_9BACT</name>
<evidence type="ECO:0000256" key="1">
    <source>
        <dbReference type="ARBA" id="ARBA00023224"/>
    </source>
</evidence>
<dbReference type="PROSITE" id="PS50111">
    <property type="entry name" value="CHEMOTAXIS_TRANSDUC_2"/>
    <property type="match status" value="1"/>
</dbReference>
<feature type="domain" description="Methyl-accepting transducer" evidence="4">
    <location>
        <begin position="182"/>
        <end position="354"/>
    </location>
</feature>
<evidence type="ECO:0000256" key="3">
    <source>
        <dbReference type="SAM" id="Phobius"/>
    </source>
</evidence>
<dbReference type="Pfam" id="PF00015">
    <property type="entry name" value="MCPsignal"/>
    <property type="match status" value="1"/>
</dbReference>
<evidence type="ECO:0000256" key="2">
    <source>
        <dbReference type="PROSITE-ProRule" id="PRU00284"/>
    </source>
</evidence>
<keyword evidence="1 2" id="KW-0807">Transducer</keyword>
<keyword evidence="3" id="KW-1133">Transmembrane helix</keyword>
<dbReference type="SMART" id="SM00283">
    <property type="entry name" value="MA"/>
    <property type="match status" value="1"/>
</dbReference>
<dbReference type="GO" id="GO:0007165">
    <property type="term" value="P:signal transduction"/>
    <property type="evidence" value="ECO:0007669"/>
    <property type="project" value="UniProtKB-KW"/>
</dbReference>
<dbReference type="Proteomes" id="UP000593719">
    <property type="component" value="Chromosome"/>
</dbReference>
<feature type="transmembrane region" description="Helical" evidence="3">
    <location>
        <begin position="12"/>
        <end position="29"/>
    </location>
</feature>
<dbReference type="AlphaFoldDB" id="A0A7M1AZ26"/>
<evidence type="ECO:0000313" key="6">
    <source>
        <dbReference type="Proteomes" id="UP000593719"/>
    </source>
</evidence>
<keyword evidence="6" id="KW-1185">Reference proteome</keyword>
<sequence length="487" mass="54550">MTILSSIYSTKQTLSLYMLLGAILIYTLITGQYIFAGAVFVGLIVTLLLSLASGDICDKIFQDELIRQIRDVLLRVGKGELSHRITNIPETHIMQGVAWGINDLLDQTEQYIRDVIASIENANAGYNNRIIYENGYRGEVLASIPALNHAITSIGISHKAAQKTNLGEVFDVNSNGGVTRGLNIIQEDISDNLDILQRIAHSTQETAEEATESKVVVNNITNRLEELITLITNSDEVIRALNEQTSEINAIVDLIKDIADQTNLLALNAAIEAARAGEHGRGFAVVADEVRKLAERTQKATQEISITTNTLKQEADDIQNNSMQITDLAMRSQEDVSKFNNTLNSFANKANESAYEAVFMYDSLYTSLAKVDHIILKHKAYKALLDENEAMAKEFVDHNKCRMGQWYNTDAKQKFEHTKAYKELGNVHKRVHDKIFEVMRCVPEHTCITKENQENVISGFKDMEEASFKMFDLFRAMVREGNPKVTL</sequence>
<evidence type="ECO:0000313" key="5">
    <source>
        <dbReference type="EMBL" id="QOP42757.1"/>
    </source>
</evidence>
<dbReference type="Gene3D" id="1.10.287.950">
    <property type="entry name" value="Methyl-accepting chemotaxis protein"/>
    <property type="match status" value="1"/>
</dbReference>
<proteinExistence type="predicted"/>
<dbReference type="PANTHER" id="PTHR32089">
    <property type="entry name" value="METHYL-ACCEPTING CHEMOTAXIS PROTEIN MCPB"/>
    <property type="match status" value="1"/>
</dbReference>
<keyword evidence="3" id="KW-0472">Membrane</keyword>
<protein>
    <submittedName>
        <fullName evidence="5">Chemotaxis protein</fullName>
    </submittedName>
</protein>
<gene>
    <name evidence="5" type="ORF">FJR45_01825</name>
</gene>
<dbReference type="InterPro" id="IPR004089">
    <property type="entry name" value="MCPsignal_dom"/>
</dbReference>
<dbReference type="InterPro" id="IPR025991">
    <property type="entry name" value="Chemoreceptor_zinc-bind_dom"/>
</dbReference>
<dbReference type="PANTHER" id="PTHR32089:SF112">
    <property type="entry name" value="LYSOZYME-LIKE PROTEIN-RELATED"/>
    <property type="match status" value="1"/>
</dbReference>
<dbReference type="Pfam" id="PF13682">
    <property type="entry name" value="CZB"/>
    <property type="match status" value="1"/>
</dbReference>
<evidence type="ECO:0000259" key="4">
    <source>
        <dbReference type="PROSITE" id="PS50111"/>
    </source>
</evidence>
<dbReference type="GO" id="GO:0016020">
    <property type="term" value="C:membrane"/>
    <property type="evidence" value="ECO:0007669"/>
    <property type="project" value="InterPro"/>
</dbReference>
<keyword evidence="3" id="KW-0812">Transmembrane</keyword>
<accession>A0A7M1AZ26</accession>
<reference evidence="5 6" key="1">
    <citation type="submission" date="2019-06" db="EMBL/GenBank/DDBJ databases">
        <title>Sulfurimonas gotlandica sp. nov., a chemoautotrophic and psychrotolerant epsilonproteobacterium isolated from a pelagic redoxcline, and an emended description of the genus Sulfurimonas.</title>
        <authorList>
            <person name="Wang S."/>
            <person name="Jiang L."/>
            <person name="Shao Z."/>
        </authorList>
    </citation>
    <scope>NUCLEOTIDE SEQUENCE [LARGE SCALE GENOMIC DNA]</scope>
    <source>
        <strain evidence="5 6">S2-6</strain>
    </source>
</reference>
<organism evidence="5 6">
    <name type="scientific">Sulfurimonas sediminis</name>
    <dbReference type="NCBI Taxonomy" id="2590020"/>
    <lineage>
        <taxon>Bacteria</taxon>
        <taxon>Pseudomonadati</taxon>
        <taxon>Campylobacterota</taxon>
        <taxon>Epsilonproteobacteria</taxon>
        <taxon>Campylobacterales</taxon>
        <taxon>Sulfurimonadaceae</taxon>
        <taxon>Sulfurimonas</taxon>
    </lineage>
</organism>
<dbReference type="KEGG" id="ssei:FJR45_01825"/>